<feature type="domain" description="Kinetochore protein Cenp-F/LEK1 Rb protein-binding" evidence="5">
    <location>
        <begin position="2815"/>
        <end position="2858"/>
    </location>
</feature>
<dbReference type="GO" id="GO:0010389">
    <property type="term" value="P:regulation of G2/M transition of mitotic cell cycle"/>
    <property type="evidence" value="ECO:0007669"/>
    <property type="project" value="TreeGrafter"/>
</dbReference>
<dbReference type="SUPFAM" id="SSF57997">
    <property type="entry name" value="Tropomyosin"/>
    <property type="match status" value="1"/>
</dbReference>
<feature type="coiled-coil region" evidence="1">
    <location>
        <begin position="1541"/>
        <end position="1611"/>
    </location>
</feature>
<dbReference type="Ensembl" id="ENSBGRT00000035977.1">
    <property type="protein sequence ID" value="ENSBGRP00000031104.1"/>
    <property type="gene ID" value="ENSBGRG00000019358.1"/>
</dbReference>
<feature type="compositionally biased region" description="Acidic residues" evidence="2">
    <location>
        <begin position="2815"/>
        <end position="2825"/>
    </location>
</feature>
<reference evidence="6" key="3">
    <citation type="submission" date="2025-09" db="UniProtKB">
        <authorList>
            <consortium name="Ensembl"/>
        </authorList>
    </citation>
    <scope>IDENTIFICATION</scope>
</reference>
<feature type="coiled-coil region" evidence="1">
    <location>
        <begin position="720"/>
        <end position="747"/>
    </location>
</feature>
<organism evidence="6 7">
    <name type="scientific">Bos mutus grunniens</name>
    <name type="common">Wild yak</name>
    <name type="synonym">Bos grunniens</name>
    <dbReference type="NCBI Taxonomy" id="30521"/>
    <lineage>
        <taxon>Eukaryota</taxon>
        <taxon>Metazoa</taxon>
        <taxon>Chordata</taxon>
        <taxon>Craniata</taxon>
        <taxon>Vertebrata</taxon>
        <taxon>Euteleostomi</taxon>
        <taxon>Mammalia</taxon>
        <taxon>Eutheria</taxon>
        <taxon>Laurasiatheria</taxon>
        <taxon>Artiodactyla</taxon>
        <taxon>Ruminantia</taxon>
        <taxon>Pecora</taxon>
        <taxon>Bovidae</taxon>
        <taxon>Bovinae</taxon>
        <taxon>Bos</taxon>
    </lineage>
</organism>
<protein>
    <submittedName>
        <fullName evidence="6">Centromere protein F</fullName>
    </submittedName>
</protein>
<dbReference type="GO" id="GO:0051310">
    <property type="term" value="P:metaphase chromosome alignment"/>
    <property type="evidence" value="ECO:0007669"/>
    <property type="project" value="TreeGrafter"/>
</dbReference>
<feature type="coiled-coil region" evidence="1">
    <location>
        <begin position="1278"/>
        <end position="1351"/>
    </location>
</feature>
<name>A0A8B9YBD2_BOSMU</name>
<proteinExistence type="predicted"/>
<dbReference type="PANTHER" id="PTHR18874">
    <property type="entry name" value="CMF/LEK/CENP CELL DIVISION-RELATED"/>
    <property type="match status" value="1"/>
</dbReference>
<evidence type="ECO:0000256" key="2">
    <source>
        <dbReference type="SAM" id="MobiDB-lite"/>
    </source>
</evidence>
<feature type="coiled-coil region" evidence="1">
    <location>
        <begin position="159"/>
        <end position="186"/>
    </location>
</feature>
<feature type="region of interest" description="Disordered" evidence="2">
    <location>
        <begin position="2737"/>
        <end position="2959"/>
    </location>
</feature>
<reference evidence="6" key="1">
    <citation type="submission" date="2019-05" db="EMBL/GenBank/DDBJ databases">
        <authorList>
            <person name="Zhang S."/>
            <person name="Liu J."/>
        </authorList>
    </citation>
    <scope>NUCLEOTIDE SEQUENCE [LARGE SCALE GENOMIC DNA]</scope>
</reference>
<reference evidence="6" key="2">
    <citation type="submission" date="2025-08" db="UniProtKB">
        <authorList>
            <consortium name="Ensembl"/>
        </authorList>
    </citation>
    <scope>IDENTIFICATION</scope>
</reference>
<dbReference type="GO" id="GO:0000775">
    <property type="term" value="C:chromosome, centromeric region"/>
    <property type="evidence" value="ECO:0007669"/>
    <property type="project" value="InterPro"/>
</dbReference>
<dbReference type="GeneTree" id="ENSGT00730000111187"/>
<dbReference type="PANTHER" id="PTHR18874:SF10">
    <property type="entry name" value="CENTROMERE PROTEIN F"/>
    <property type="match status" value="1"/>
</dbReference>
<feature type="coiled-coil region" evidence="1">
    <location>
        <begin position="1880"/>
        <end position="1907"/>
    </location>
</feature>
<feature type="domain" description="Centromere protein Cenp-F leucine-rich repeat-containing" evidence="3">
    <location>
        <begin position="2089"/>
        <end position="2228"/>
    </location>
</feature>
<dbReference type="GO" id="GO:0005634">
    <property type="term" value="C:nucleus"/>
    <property type="evidence" value="ECO:0007669"/>
    <property type="project" value="TreeGrafter"/>
</dbReference>
<feature type="coiled-coil region" evidence="1">
    <location>
        <begin position="834"/>
        <end position="868"/>
    </location>
</feature>
<evidence type="ECO:0000259" key="4">
    <source>
        <dbReference type="Pfam" id="PF10481"/>
    </source>
</evidence>
<feature type="compositionally biased region" description="Polar residues" evidence="2">
    <location>
        <begin position="2737"/>
        <end position="2748"/>
    </location>
</feature>
<dbReference type="Proteomes" id="UP000694520">
    <property type="component" value="Chromosome 14"/>
</dbReference>
<dbReference type="InterPro" id="IPR018302">
    <property type="entry name" value="CenpF/LEK1_Rb-prot-bd"/>
</dbReference>
<dbReference type="InterPro" id="IPR043513">
    <property type="entry name" value="Cenp-F"/>
</dbReference>
<dbReference type="InterPro" id="IPR019513">
    <property type="entry name" value="Centromere_CenpF_leu-rich_rpt"/>
</dbReference>
<dbReference type="Pfam" id="PF10490">
    <property type="entry name" value="CENP-F_C_Rb_bdg"/>
    <property type="match status" value="1"/>
</dbReference>
<feature type="domain" description="Centromere protein Cenp-F N-terminal" evidence="4">
    <location>
        <begin position="1"/>
        <end position="302"/>
    </location>
</feature>
<gene>
    <name evidence="6" type="primary">CENPF</name>
</gene>
<feature type="compositionally biased region" description="Polar residues" evidence="2">
    <location>
        <begin position="458"/>
        <end position="467"/>
    </location>
</feature>
<evidence type="ECO:0000259" key="3">
    <source>
        <dbReference type="Pfam" id="PF10473"/>
    </source>
</evidence>
<dbReference type="Gene3D" id="1.10.287.1490">
    <property type="match status" value="1"/>
</dbReference>
<dbReference type="GO" id="GO:0000922">
    <property type="term" value="C:spindle pole"/>
    <property type="evidence" value="ECO:0007669"/>
    <property type="project" value="TreeGrafter"/>
</dbReference>
<keyword evidence="1" id="KW-0175">Coiled coil</keyword>
<accession>A0A8B9YBD2</accession>
<feature type="coiled-coil region" evidence="1">
    <location>
        <begin position="2065"/>
        <end position="2561"/>
    </location>
</feature>
<feature type="coiled-coil region" evidence="1">
    <location>
        <begin position="1389"/>
        <end position="1416"/>
    </location>
</feature>
<feature type="coiled-coil region" evidence="1">
    <location>
        <begin position="13"/>
        <end position="131"/>
    </location>
</feature>
<feature type="coiled-coil region" evidence="1">
    <location>
        <begin position="1943"/>
        <end position="2036"/>
    </location>
</feature>
<feature type="coiled-coil region" evidence="1">
    <location>
        <begin position="275"/>
        <end position="379"/>
    </location>
</feature>
<dbReference type="GO" id="GO:0000278">
    <property type="term" value="P:mitotic cell cycle"/>
    <property type="evidence" value="ECO:0007669"/>
    <property type="project" value="TreeGrafter"/>
</dbReference>
<feature type="domain" description="Centromere protein Cenp-F leucine-rich repeat-containing" evidence="3">
    <location>
        <begin position="2271"/>
        <end position="2410"/>
    </location>
</feature>
<dbReference type="GO" id="GO:0008017">
    <property type="term" value="F:microtubule binding"/>
    <property type="evidence" value="ECO:0007669"/>
    <property type="project" value="InterPro"/>
</dbReference>
<feature type="region of interest" description="Disordered" evidence="2">
    <location>
        <begin position="1712"/>
        <end position="1731"/>
    </location>
</feature>
<keyword evidence="7" id="KW-1185">Reference proteome</keyword>
<feature type="coiled-coil region" evidence="1">
    <location>
        <begin position="518"/>
        <end position="694"/>
    </location>
</feature>
<feature type="compositionally biased region" description="Polar residues" evidence="2">
    <location>
        <begin position="206"/>
        <end position="228"/>
    </location>
</feature>
<feature type="coiled-coil region" evidence="1">
    <location>
        <begin position="1784"/>
        <end position="1846"/>
    </location>
</feature>
<feature type="coiled-coil region" evidence="1">
    <location>
        <begin position="1084"/>
        <end position="1154"/>
    </location>
</feature>
<evidence type="ECO:0000259" key="5">
    <source>
        <dbReference type="Pfam" id="PF10490"/>
    </source>
</evidence>
<evidence type="ECO:0000313" key="6">
    <source>
        <dbReference type="Ensembl" id="ENSBGRP00000031104.1"/>
    </source>
</evidence>
<evidence type="ECO:0000313" key="7">
    <source>
        <dbReference type="Proteomes" id="UP000694520"/>
    </source>
</evidence>
<sequence length="2959" mass="339331">MSWALEEWKEGLPTRALQKIQELEGQLDKLKKERQQRQFQLETLEAALQKQKQKVENEKTEGANLKRENQSLMEICENLEKTKQKISHELQVKESQVNFQEGQLNSSKKQIEKLEQELKRCKSELERSQQAAQSADVSLNSCLTPQKIFATPLTPSSKYEDLKEKYNKEVEERKRLEAEVKALQAKKASQAIPQSTMNHRDIARHQASSSVFSWQQEKTPSRLSSNTLKTPVRRDFSASHFSGEQEVTPSRSTLQIGKTDANSSFCDNSSNSHLLDQLKAQNQELRSKISELELRLQGQEKEMKGQVNKLQELQLQLEKAKVELNEKEKVLNKNRDELVRTTSQYDQASAKCTALEQKLKKLTEDLSCQRQNAESARCSLEQKIKEKEKEFQEELSRQQLSFQTLDQECTQMKARLTQELQQAKNTYNILQAELDKVTSVKQQIEKKLEEFKQNFSKTEQALQASQTKENELRRSSEEMKRENSLLKSQSEQRAREVCHLEEELKKAKQCLSQSQNFAEEMKAKNTSQETMLRDLQEKINQQENSLTLEKLKLALADLEKQRDCSQDLLKKREHHIEQLNEKLSKTERESEALLSALELKKKEYEELKEEKTLFSRWKSENEQLLNQMESEKESLQSKVNHLETCLKTQQIKSHEYNERVRTLEMERENLNVEIRNLQNVVDSKTAEAETQKRAYGELQQKAEFSDQKHEKEIENMCLKISHLTGQVEDLEHKLQLLSSEIMDKDQRYQDLHAESESLRDLLKSRDSSAMTIEPHQRSRLAFEQQSALNNSFANIIGEQESVPSERSRCHVATDQSPKSSSMLQNRVVSLEFSLESQKQMNSDLQKQCEELVQIKGEIEENLMKAEQMHQSFVAETSQRISKLQEDTSVHQNVVAETLAALESKERELQLLNEKLETEQAEIGELKKNNHLLQESLKELQFLSETLSLEKKELNSIISLNKKDIEELTQENGTLKEINATLTQEKMNLLQKTESFSNCIDERDKSISELSNQYKQERLTLLQRCEETGNAFQDLSEKYKAVQEKNSKLECLLSECTGVCEDRKNELGQLKETFAREHQAFVSQLALAEERNQNLIVELETVQQALQSEITDIQNSSKRETDGLKQEIMNLKEEQNKMQQEVSALLQENEHLMELMKTKHEHQCLELEPIQDSEKEEREINTCHLQLPMDLDVKDTSPDTCNAQLVQVESEVRNMELKLQKSEKEECLQYELQTRELETEDLQQDPQSQDISGLGDSEIDPEEKYISVLQELSTSQQDNAHLQCSLQTAMNKLNELEKMCEALQVEKSELISELNDSRSECITATSKMAEEVGKLVNEVETLNDKNALLQGELVEETPEGEFGEQQDEQTSVNLNPLDDSNVYEHLTVSNKEVQMHFAELQEKFSSLQSEHKILHEQHCLMSSKMSELQSYVDTLKAENSVLSMSLRSSQGDLVKEVPPGPGEEHLLSLSFSCVTDSPGKASLGESSFYKDLLEHTTETSLLNNLEGTVSANQSNVEEVSCSSLEEEKLTEKEIPSVPLRSTRELETLCQTYLESLKQLEEEIESQGITKNKEIKELKELLSSSREELDDLRKQYLSENEQWQQKLTDVTAEMESKLAAEKRHTEHLTLELEVARLQLQGLDLSSRSLLGTDIEDAILGGNDSCDIRESEEYISETKERTPKHEIHQICEKDVQQDLSLEMEKITKTGATKLTEEWSREQSSESSHEIPVEDPAQGCSGCISELSLSGPNASVPRDFLENQVTIQSLELKVKETSNENLRLLHGIEERDQKVENLLNEIKELDSKFHLLEVQLTTKIEACVALEKIVEELKKEKLDLNEKLESFSCHNQREESSGGLTSNLEMVTSKFPHEGIEDDVAKVTDNWREKCLQVENELQRIQSEKDSMEHHALSAEASLEAVQTEKLYLEKDNENKQTVITCLEEGLSVVTSERDQLRGELDTLSKENQELDQMSEKMKEKIRELESHQSECLHLQEWLQSLEKDSQALSLVRSELENQIEQLNKEKDSLVWESESLQTKLSESEHEKLAITKALEAALMEKGEVAVRLSSTQEEVHQLRKGIEKLRVRIEADEKKQLHVSEKLKESERRNDSLQDKVETLERELQMAEENQELVILDAENCKAEVETLKTQIELMTERLKDLELDLVTIRSEKENLLKQLQEKQGQASELDTLLSSLKNLLEEKEREKIQTKEEAKSAMEMLQTQLRELTEEVAALCDDQETWKVKEQSLDSPAQEVQQLRNNIEKLKVHLDIDKKKQLQILEKLKESEHQADFLKDSVENLERELRLSGENQEHVTLEAEKSKAEVETLKATVEEMDQNLRGLQLDLVNIRSEKEDLTKELQKEQSRVSELETLNSSFENLLREKEQEKVQMKEESKAAVEMLQTQLKELSEEVAILCVDQETWKVKEQSLSSQVDSLEHEKAQLLQDLDDAKSNYMILQSSVNDLIQEVEDGKQKLEKKDEEISILKSQTRDQEQLVSKLSQMEGEQQLWKKQKADLENLMVELEQKIQVLQSKNDALQDTLEALQNSSRNLEKELELTKLEKMSFVEKVNTMTVKETEFQKEIHAVIQKTVALKEEFSGEKNRLTEELNLMLEEVKSSKMENLKHADKLKKENDRAQSKIKLLVKSCKQLEEEKVMLQKELSHLEAAQEKQRADTVVDANVDELITEMKELKETLEEKTKEADEYLDKYCSLLISHEKLEKAKEMLETQVARLSSQQSKLNLRSSPLVNSLAPGPSPVPSATEKKLPSGQNKSSGKRQRSSGIREDGGETTPSTPETFSKKSRKAIRSGTHLAEDAEDAEFEPEGLPEVVKKGFADIPTGKTSPYILRRTTMATRTSPRLAAQKLAASPPSLDKENLTETSKPTAGGSRSQKVKVSQQSPVDSGTAFRDPIGRSLSISNLPERSPAGSPREGLRAKRGRHTPSPESSLESKGSENCRVQ</sequence>
<dbReference type="Pfam" id="PF10473">
    <property type="entry name" value="CENP-F_leu_zip"/>
    <property type="match status" value="3"/>
</dbReference>
<feature type="region of interest" description="Disordered" evidence="2">
    <location>
        <begin position="204"/>
        <end position="228"/>
    </location>
</feature>
<dbReference type="GO" id="GO:0042803">
    <property type="term" value="F:protein homodimerization activity"/>
    <property type="evidence" value="ECO:0007669"/>
    <property type="project" value="InterPro"/>
</dbReference>
<feature type="compositionally biased region" description="Basic and acidic residues" evidence="2">
    <location>
        <begin position="468"/>
        <end position="488"/>
    </location>
</feature>
<feature type="domain" description="Centromere protein Cenp-F leucine-rich repeat-containing" evidence="3">
    <location>
        <begin position="1883"/>
        <end position="2022"/>
    </location>
</feature>
<feature type="coiled-coil region" evidence="1">
    <location>
        <begin position="894"/>
        <end position="984"/>
    </location>
</feature>
<dbReference type="Pfam" id="PF10481">
    <property type="entry name" value="CENP-F_N"/>
    <property type="match status" value="1"/>
</dbReference>
<dbReference type="InterPro" id="IPR018463">
    <property type="entry name" value="Centromere_CenpF_N"/>
</dbReference>
<evidence type="ECO:0000256" key="1">
    <source>
        <dbReference type="SAM" id="Coils"/>
    </source>
</evidence>
<feature type="compositionally biased region" description="Basic and acidic residues" evidence="2">
    <location>
        <begin position="1712"/>
        <end position="1728"/>
    </location>
</feature>
<feature type="compositionally biased region" description="Polar residues" evidence="2">
    <location>
        <begin position="2878"/>
        <end position="2889"/>
    </location>
</feature>
<dbReference type="GO" id="GO:0070840">
    <property type="term" value="F:dynein complex binding"/>
    <property type="evidence" value="ECO:0007669"/>
    <property type="project" value="InterPro"/>
</dbReference>
<feature type="region of interest" description="Disordered" evidence="2">
    <location>
        <begin position="1236"/>
        <end position="1257"/>
    </location>
</feature>
<feature type="region of interest" description="Disordered" evidence="2">
    <location>
        <begin position="458"/>
        <end position="488"/>
    </location>
</feature>